<proteinExistence type="predicted"/>
<feature type="transmembrane region" description="Helical" evidence="2">
    <location>
        <begin position="348"/>
        <end position="371"/>
    </location>
</feature>
<feature type="compositionally biased region" description="Polar residues" evidence="1">
    <location>
        <begin position="509"/>
        <end position="526"/>
    </location>
</feature>
<feature type="domain" description="DUF112" evidence="3">
    <location>
        <begin position="13"/>
        <end position="431"/>
    </location>
</feature>
<feature type="transmembrane region" description="Helical" evidence="2">
    <location>
        <begin position="407"/>
        <end position="436"/>
    </location>
</feature>
<evidence type="ECO:0000313" key="4">
    <source>
        <dbReference type="EMBL" id="GAA2033605.1"/>
    </source>
</evidence>
<comment type="caution">
    <text evidence="4">The sequence shown here is derived from an EMBL/GenBank/DDBJ whole genome shotgun (WGS) entry which is preliminary data.</text>
</comment>
<feature type="transmembrane region" description="Helical" evidence="2">
    <location>
        <begin position="102"/>
        <end position="125"/>
    </location>
</feature>
<feature type="transmembrane region" description="Helical" evidence="2">
    <location>
        <begin position="12"/>
        <end position="32"/>
    </location>
</feature>
<keyword evidence="2" id="KW-0812">Transmembrane</keyword>
<feature type="transmembrane region" description="Helical" evidence="2">
    <location>
        <begin position="313"/>
        <end position="336"/>
    </location>
</feature>
<dbReference type="Proteomes" id="UP001501461">
    <property type="component" value="Unassembled WGS sequence"/>
</dbReference>
<gene>
    <name evidence="4" type="ORF">GCM10009720_12660</name>
</gene>
<reference evidence="4 5" key="1">
    <citation type="journal article" date="2019" name="Int. J. Syst. Evol. Microbiol.">
        <title>The Global Catalogue of Microorganisms (GCM) 10K type strain sequencing project: providing services to taxonomists for standard genome sequencing and annotation.</title>
        <authorList>
            <consortium name="The Broad Institute Genomics Platform"/>
            <consortium name="The Broad Institute Genome Sequencing Center for Infectious Disease"/>
            <person name="Wu L."/>
            <person name="Ma J."/>
        </authorList>
    </citation>
    <scope>NUCLEOTIDE SEQUENCE [LARGE SCALE GENOMIC DNA]</scope>
    <source>
        <strain evidence="4 5">JCM 13595</strain>
    </source>
</reference>
<name>A0ABN2UC66_9MICC</name>
<evidence type="ECO:0000256" key="1">
    <source>
        <dbReference type="SAM" id="MobiDB-lite"/>
    </source>
</evidence>
<keyword evidence="2" id="KW-1133">Transmembrane helix</keyword>
<feature type="transmembrane region" description="Helical" evidence="2">
    <location>
        <begin position="163"/>
        <end position="183"/>
    </location>
</feature>
<evidence type="ECO:0000259" key="3">
    <source>
        <dbReference type="Pfam" id="PF01970"/>
    </source>
</evidence>
<sequence>MTGLESFLDPTILILTPIGVLLGALIGAVPGLSATVGIAIFLPFTFALDPLAGLVLLLGIYNGACYAGSIPAILLRTPGTPASAATVIDGYSMTKKGQAGRALSISLVASVIGGLISTLLMIFLAPVVADFALGFGPAEYFALAVLALAIIASLGEGSIAKGIISGAIGIMIAMVGLDGISGFNRFTFGVGDLSAGIELVPLLVGLFGAAEAIRQIEARLTGTNRVAKLGTFKVGRARWRSLSPHMASGGLIGFIIGILPGVGGDIGGYMAYNESRRFARTHRSRFGKGDPRGVAAAESANNSAQVGGLIPTLTLGIPGNAAAAVLMGALLIQGLQPGPQLFTGSPDLVYGTFIALVAGFIFLLVIGMFSIRLWAQVIRIPPALLWPMVLVLTVIGAYAVRTNPFDVLVMLIAGVIGYLMMKTGWPVAPLLIGVIVGPLAEQSYRRAMIQSGGSLEWALEPIPLVLLILAVLSVVYSVWQAKRDVAKSVEPKVAPQSHNPANPEDEVSTEATAQQNTEHGTNSSPG</sequence>
<accession>A0ABN2UC66</accession>
<feature type="transmembrane region" description="Helical" evidence="2">
    <location>
        <begin position="457"/>
        <end position="479"/>
    </location>
</feature>
<evidence type="ECO:0000313" key="5">
    <source>
        <dbReference type="Proteomes" id="UP001501461"/>
    </source>
</evidence>
<evidence type="ECO:0000256" key="2">
    <source>
        <dbReference type="SAM" id="Phobius"/>
    </source>
</evidence>
<feature type="transmembrane region" description="Helical" evidence="2">
    <location>
        <begin position="251"/>
        <end position="272"/>
    </location>
</feature>
<keyword evidence="2" id="KW-0472">Membrane</keyword>
<feature type="transmembrane region" description="Helical" evidence="2">
    <location>
        <begin position="383"/>
        <end position="401"/>
    </location>
</feature>
<feature type="transmembrane region" description="Helical" evidence="2">
    <location>
        <begin position="131"/>
        <end position="151"/>
    </location>
</feature>
<feature type="transmembrane region" description="Helical" evidence="2">
    <location>
        <begin position="38"/>
        <end position="61"/>
    </location>
</feature>
<organism evidence="4 5">
    <name type="scientific">Yaniella flava</name>
    <dbReference type="NCBI Taxonomy" id="287930"/>
    <lineage>
        <taxon>Bacteria</taxon>
        <taxon>Bacillati</taxon>
        <taxon>Actinomycetota</taxon>
        <taxon>Actinomycetes</taxon>
        <taxon>Micrococcales</taxon>
        <taxon>Micrococcaceae</taxon>
        <taxon>Yaniella</taxon>
    </lineage>
</organism>
<dbReference type="PANTHER" id="PTHR35342">
    <property type="entry name" value="TRICARBOXYLIC TRANSPORT PROTEIN"/>
    <property type="match status" value="1"/>
</dbReference>
<dbReference type="InterPro" id="IPR002823">
    <property type="entry name" value="DUF112_TM"/>
</dbReference>
<feature type="region of interest" description="Disordered" evidence="1">
    <location>
        <begin position="488"/>
        <end position="526"/>
    </location>
</feature>
<keyword evidence="5" id="KW-1185">Reference proteome</keyword>
<dbReference type="PANTHER" id="PTHR35342:SF5">
    <property type="entry name" value="TRICARBOXYLIC TRANSPORT PROTEIN"/>
    <property type="match status" value="1"/>
</dbReference>
<dbReference type="Pfam" id="PF01970">
    <property type="entry name" value="TctA"/>
    <property type="match status" value="1"/>
</dbReference>
<dbReference type="EMBL" id="BAAAMN010000019">
    <property type="protein sequence ID" value="GAA2033605.1"/>
    <property type="molecule type" value="Genomic_DNA"/>
</dbReference>
<protein>
    <submittedName>
        <fullName evidence="4">Tripartite tricarboxylate transporter permease</fullName>
    </submittedName>
</protein>